<proteinExistence type="predicted"/>
<dbReference type="GO" id="GO:0060271">
    <property type="term" value="P:cilium assembly"/>
    <property type="evidence" value="ECO:0007669"/>
    <property type="project" value="TreeGrafter"/>
</dbReference>
<dbReference type="EMBL" id="CANHGI010000001">
    <property type="protein sequence ID" value="CAI5439537.1"/>
    <property type="molecule type" value="Genomic_DNA"/>
</dbReference>
<dbReference type="AlphaFoldDB" id="A0A9P1MTK6"/>
<evidence type="ECO:0000259" key="1">
    <source>
        <dbReference type="Pfam" id="PF14727"/>
    </source>
</evidence>
<accession>A0A9P1MTK6</accession>
<evidence type="ECO:0000313" key="4">
    <source>
        <dbReference type="Proteomes" id="UP001152747"/>
    </source>
</evidence>
<dbReference type="PANTHER" id="PTHR20991">
    <property type="entry name" value="PARATHYROID HORMONE-RESPONSIVE B1 GENE"/>
    <property type="match status" value="1"/>
</dbReference>
<comment type="caution">
    <text evidence="3">The sequence shown here is derived from an EMBL/GenBank/DDBJ whole genome shotgun (WGS) entry which is preliminary data.</text>
</comment>
<gene>
    <name evidence="3" type="ORF">CAMP_LOCUS2174</name>
</gene>
<evidence type="ECO:0008006" key="5">
    <source>
        <dbReference type="Google" id="ProtNLM"/>
    </source>
</evidence>
<evidence type="ECO:0000313" key="3">
    <source>
        <dbReference type="EMBL" id="CAI5439537.1"/>
    </source>
</evidence>
<dbReference type="InterPro" id="IPR028073">
    <property type="entry name" value="PHTB1_N_dom"/>
</dbReference>
<evidence type="ECO:0000259" key="2">
    <source>
        <dbReference type="Pfam" id="PF23337"/>
    </source>
</evidence>
<feature type="domain" description="PTHB1 platform" evidence="2">
    <location>
        <begin position="361"/>
        <end position="460"/>
    </location>
</feature>
<sequence length="627" mass="70896">MCKIEIPDHPLQLLIQTIDCKLSLYQGDQCVFVHCPLRSLHPGPIKYSQLMASLLIANNGFLNSVKFSLLSSGSQKRINYDWSFNLGDTALELDIFDGQSNQQNIVVLCRRHVSCFDGSGAIKWQIKLESVGMAMCTYRNLLAPDYQSIRLIIGTADEQLLIFNEDKLAWTCSISKPAFILKVCTFTKVFENVITMLAPDGRLCVGWLGTEPTIYKVPDTKMNDYNEKIEYWKSLELKIKESGGGILEKNKKISGISIDFLVGAKEKRTIEHNAANNVPFLNLEIVFGGLENVTKLHVNIKSELATPNRQIVLNVPESKSSSSLLVPFYVGNSKMPKNATIQIAAHCFHSQISGMKSFDLPFDLMFGETTVDRNSKYKITIDTDASVIPVNQLFSEFSSENTQAIGFHIHGYESSSNVSIFAANKSNRYRIQSENASLLQFAAKELVNRIDKIVKNVQIGSTVPFEYISKNVEELQERMSIKKKEQKIIDCRMKEVRAIELLSLDMAKSGNFTSLAQIDMLFDKSYRELLDSMENLAKNDGCIEENKNCLASLFQLASDISKYNKCDTIINENFFTFTDQNLRDRLTWAAGTDRGNEMKLIEKLCEHTTTKNRHEMQKIEEENEGEE</sequence>
<keyword evidence="4" id="KW-1185">Reference proteome</keyword>
<name>A0A9P1MTK6_9PELO</name>
<dbReference type="GO" id="GO:0016020">
    <property type="term" value="C:membrane"/>
    <property type="evidence" value="ECO:0007669"/>
    <property type="project" value="TreeGrafter"/>
</dbReference>
<dbReference type="Pfam" id="PF23337">
    <property type="entry name" value="PTHB1_pf"/>
    <property type="match status" value="1"/>
</dbReference>
<dbReference type="PANTHER" id="PTHR20991:SF0">
    <property type="entry name" value="PROTEIN PTHB1"/>
    <property type="match status" value="1"/>
</dbReference>
<dbReference type="GO" id="GO:0034464">
    <property type="term" value="C:BBSome"/>
    <property type="evidence" value="ECO:0007669"/>
    <property type="project" value="InterPro"/>
</dbReference>
<dbReference type="Pfam" id="PF14727">
    <property type="entry name" value="PHTB1_N"/>
    <property type="match status" value="1"/>
</dbReference>
<dbReference type="InterPro" id="IPR055362">
    <property type="entry name" value="PTHB1_pf_dom"/>
</dbReference>
<dbReference type="Proteomes" id="UP001152747">
    <property type="component" value="Unassembled WGS sequence"/>
</dbReference>
<dbReference type="OrthoDB" id="10262646at2759"/>
<feature type="domain" description="PTHB1 N-terminal" evidence="1">
    <location>
        <begin position="1"/>
        <end position="212"/>
    </location>
</feature>
<organism evidence="3 4">
    <name type="scientific">Caenorhabditis angaria</name>
    <dbReference type="NCBI Taxonomy" id="860376"/>
    <lineage>
        <taxon>Eukaryota</taxon>
        <taxon>Metazoa</taxon>
        <taxon>Ecdysozoa</taxon>
        <taxon>Nematoda</taxon>
        <taxon>Chromadorea</taxon>
        <taxon>Rhabditida</taxon>
        <taxon>Rhabditina</taxon>
        <taxon>Rhabditomorpha</taxon>
        <taxon>Rhabditoidea</taxon>
        <taxon>Rhabditidae</taxon>
        <taxon>Peloderinae</taxon>
        <taxon>Caenorhabditis</taxon>
    </lineage>
</organism>
<protein>
    <recommendedName>
        <fullName evidence="5">Protein PTHB1</fullName>
    </recommendedName>
</protein>
<dbReference type="InterPro" id="IPR026511">
    <property type="entry name" value="PTHB1"/>
</dbReference>
<reference evidence="3" key="1">
    <citation type="submission" date="2022-11" db="EMBL/GenBank/DDBJ databases">
        <authorList>
            <person name="Kikuchi T."/>
        </authorList>
    </citation>
    <scope>NUCLEOTIDE SEQUENCE</scope>
    <source>
        <strain evidence="3">PS1010</strain>
    </source>
</reference>